<proteinExistence type="inferred from homology"/>
<evidence type="ECO:0000313" key="8">
    <source>
        <dbReference type="EMBL" id="MFC0389140.1"/>
    </source>
</evidence>
<keyword evidence="4 7" id="KW-0812">Transmembrane</keyword>
<comment type="caution">
    <text evidence="8">The sequence shown here is derived from an EMBL/GenBank/DDBJ whole genome shotgun (WGS) entry which is preliminary data.</text>
</comment>
<comment type="subcellular location">
    <subcellularLocation>
        <location evidence="1">Cell membrane</location>
        <topology evidence="1">Multi-pass membrane protein</topology>
    </subcellularLocation>
</comment>
<dbReference type="RefSeq" id="WP_377056236.1">
    <property type="nucleotide sequence ID" value="NZ_JBHLVZ010000094.1"/>
</dbReference>
<keyword evidence="9" id="KW-1185">Reference proteome</keyword>
<dbReference type="InterPro" id="IPR027417">
    <property type="entry name" value="P-loop_NTPase"/>
</dbReference>
<comment type="similarity">
    <text evidence="2">Belongs to the VirD4/TraG family.</text>
</comment>
<dbReference type="InterPro" id="IPR003688">
    <property type="entry name" value="TraG/VirD4"/>
</dbReference>
<evidence type="ECO:0000256" key="1">
    <source>
        <dbReference type="ARBA" id="ARBA00004651"/>
    </source>
</evidence>
<dbReference type="InterPro" id="IPR051539">
    <property type="entry name" value="T4SS-coupling_protein"/>
</dbReference>
<dbReference type="SUPFAM" id="SSF52540">
    <property type="entry name" value="P-loop containing nucleoside triphosphate hydrolases"/>
    <property type="match status" value="1"/>
</dbReference>
<reference evidence="8 9" key="1">
    <citation type="submission" date="2024-09" db="EMBL/GenBank/DDBJ databases">
        <authorList>
            <person name="Sun Q."/>
            <person name="Mori K."/>
        </authorList>
    </citation>
    <scope>NUCLEOTIDE SEQUENCE [LARGE SCALE GENOMIC DNA]</scope>
    <source>
        <strain evidence="8 9">CCM 7468</strain>
    </source>
</reference>
<dbReference type="PANTHER" id="PTHR37937:SF1">
    <property type="entry name" value="CONJUGATIVE TRANSFER: DNA TRANSPORT"/>
    <property type="match status" value="1"/>
</dbReference>
<dbReference type="EMBL" id="JBHLVZ010000094">
    <property type="protein sequence ID" value="MFC0389140.1"/>
    <property type="molecule type" value="Genomic_DNA"/>
</dbReference>
<name>A0ABV6J2H3_9PROT</name>
<sequence>MSDWTPTVGAEAKPAPRRLRWALLNVGLPVVAVNAGITQWVASRLHYHEALGWNVRGLYAPWEWLIWRSKGWPGAAPTFELLDSVLFGAVCLAPALAGAWLTQRRSRPKRHEGVHGTAKFADRAEVVSAGLLPAVPDAPHRGLYLGIAEDGSYLRHEGPEPILVSCPTRGGKTQGPVIMNVLSQADESVITYDIRGDVYEKTAGWRHAEGNRVLKWDMMAPSGSGAVRWNPLREVRLGTHHEFADVAGIIEIVADPQGEGLDNPRDHFPPVAADFLVSLSLFCLYEARARNQWASFGAVRDAMSDPNRPPQALYQAMVDNTCGPGGSRHAGIAQGGADQLGRADRERASVLSTCTRMLRLFRDPVVAQNTCRSDFRLADIMDGDRPVALYVIPREAHSQRMRPLLRLFMSMLTKRVLEGEFTGATSKAHKFRCKLLWDEFAEAKRMDAFLDDMARLSGAGFRTMLIVQDYQQIVREYGQDEPVTGHCHVMLAYPPNNTKTAEWIESWLGRTTIVTEDVSTSGTVGEAKRGYSMHYSTVSRSLLTADEISRLPKPKKDQEGRILEPGQLLIKIGGSKPVLATQALYFFDPVFLHRASIPPPSPAPAVTRRIPA</sequence>
<evidence type="ECO:0000256" key="6">
    <source>
        <dbReference type="ARBA" id="ARBA00023136"/>
    </source>
</evidence>
<evidence type="ECO:0000256" key="2">
    <source>
        <dbReference type="ARBA" id="ARBA00008806"/>
    </source>
</evidence>
<dbReference type="Proteomes" id="UP001589789">
    <property type="component" value="Unassembled WGS sequence"/>
</dbReference>
<gene>
    <name evidence="8" type="ORF">ACFFIC_26845</name>
</gene>
<evidence type="ECO:0000256" key="3">
    <source>
        <dbReference type="ARBA" id="ARBA00022475"/>
    </source>
</evidence>
<keyword evidence="5 7" id="KW-1133">Transmembrane helix</keyword>
<keyword evidence="6 7" id="KW-0472">Membrane</keyword>
<evidence type="ECO:0000256" key="5">
    <source>
        <dbReference type="ARBA" id="ARBA00022989"/>
    </source>
</evidence>
<feature type="transmembrane region" description="Helical" evidence="7">
    <location>
        <begin position="21"/>
        <end position="42"/>
    </location>
</feature>
<accession>A0ABV6J2H3</accession>
<keyword evidence="3" id="KW-1003">Cell membrane</keyword>
<organism evidence="8 9">
    <name type="scientific">Muricoccus vinaceus</name>
    <dbReference type="NCBI Taxonomy" id="424704"/>
    <lineage>
        <taxon>Bacteria</taxon>
        <taxon>Pseudomonadati</taxon>
        <taxon>Pseudomonadota</taxon>
        <taxon>Alphaproteobacteria</taxon>
        <taxon>Acetobacterales</taxon>
        <taxon>Roseomonadaceae</taxon>
        <taxon>Muricoccus</taxon>
    </lineage>
</organism>
<dbReference type="Pfam" id="PF02534">
    <property type="entry name" value="T4SS-DNA_transf"/>
    <property type="match status" value="1"/>
</dbReference>
<evidence type="ECO:0000313" key="9">
    <source>
        <dbReference type="Proteomes" id="UP001589789"/>
    </source>
</evidence>
<evidence type="ECO:0000256" key="4">
    <source>
        <dbReference type="ARBA" id="ARBA00022692"/>
    </source>
</evidence>
<dbReference type="PANTHER" id="PTHR37937">
    <property type="entry name" value="CONJUGATIVE TRANSFER: DNA TRANSPORT"/>
    <property type="match status" value="1"/>
</dbReference>
<evidence type="ECO:0000256" key="7">
    <source>
        <dbReference type="SAM" id="Phobius"/>
    </source>
</evidence>
<dbReference type="Gene3D" id="3.40.50.300">
    <property type="entry name" value="P-loop containing nucleotide triphosphate hydrolases"/>
    <property type="match status" value="1"/>
</dbReference>
<protein>
    <submittedName>
        <fullName evidence="8">Type IV secretory system conjugative DNA transfer family protein</fullName>
    </submittedName>
</protein>